<feature type="binding site" evidence="7">
    <location>
        <position position="252"/>
    </location>
    <ligand>
        <name>substrate</name>
    </ligand>
</feature>
<evidence type="ECO:0000256" key="5">
    <source>
        <dbReference type="PIRNR" id="PIRNR038994"/>
    </source>
</evidence>
<dbReference type="Pfam" id="PF01979">
    <property type="entry name" value="Amidohydro_1"/>
    <property type="match status" value="1"/>
</dbReference>
<evidence type="ECO:0000256" key="6">
    <source>
        <dbReference type="PIRSR" id="PIRSR038994-1"/>
    </source>
</evidence>
<feature type="domain" description="Amidohydrolase-related" evidence="9">
    <location>
        <begin position="53"/>
        <end position="378"/>
    </location>
</feature>
<dbReference type="InterPro" id="IPR011059">
    <property type="entry name" value="Metal-dep_hydrolase_composite"/>
</dbReference>
<evidence type="ECO:0000256" key="2">
    <source>
        <dbReference type="ARBA" id="ARBA00022723"/>
    </source>
</evidence>
<dbReference type="Gene3D" id="3.20.20.140">
    <property type="entry name" value="Metal-dependent hydrolases"/>
    <property type="match status" value="1"/>
</dbReference>
<organism evidence="10 11">
    <name type="scientific">Acidisoma cellulosilyticum</name>
    <dbReference type="NCBI Taxonomy" id="2802395"/>
    <lineage>
        <taxon>Bacteria</taxon>
        <taxon>Pseudomonadati</taxon>
        <taxon>Pseudomonadota</taxon>
        <taxon>Alphaproteobacteria</taxon>
        <taxon>Acetobacterales</taxon>
        <taxon>Acidocellaceae</taxon>
        <taxon>Acidisoma</taxon>
    </lineage>
</organism>
<dbReference type="InterPro" id="IPR003764">
    <property type="entry name" value="GlcNAc_6-P_deAcase"/>
</dbReference>
<evidence type="ECO:0000259" key="9">
    <source>
        <dbReference type="Pfam" id="PF01979"/>
    </source>
</evidence>
<protein>
    <submittedName>
        <fullName evidence="10">N-acetylglucosamine-6-phosphate deacetylase</fullName>
        <ecNumber evidence="10">3.5.1.25</ecNumber>
    </submittedName>
</protein>
<accession>A0A964E3H4</accession>
<dbReference type="InterPro" id="IPR032466">
    <property type="entry name" value="Metal_Hydrolase"/>
</dbReference>
<dbReference type="EMBL" id="JAESVA010000003">
    <property type="protein sequence ID" value="MCB8880379.1"/>
    <property type="molecule type" value="Genomic_DNA"/>
</dbReference>
<dbReference type="CDD" id="cd00854">
    <property type="entry name" value="NagA"/>
    <property type="match status" value="1"/>
</dbReference>
<reference evidence="10 11" key="1">
    <citation type="journal article" date="2021" name="Microorganisms">
        <title>Acidisoma silvae sp. nov. and Acidisomacellulosilytica sp. nov., Two Acidophilic Bacteria Isolated from Decaying Wood, Hydrolyzing Cellulose and Producing Poly-3-hydroxybutyrate.</title>
        <authorList>
            <person name="Mieszkin S."/>
            <person name="Pouder E."/>
            <person name="Uroz S."/>
            <person name="Simon-Colin C."/>
            <person name="Alain K."/>
        </authorList>
    </citation>
    <scope>NUCLEOTIDE SEQUENCE [LARGE SCALE GENOMIC DNA]</scope>
    <source>
        <strain evidence="10 11">HW T5.17</strain>
    </source>
</reference>
<feature type="binding site" evidence="7">
    <location>
        <position position="228"/>
    </location>
    <ligand>
        <name>substrate</name>
    </ligand>
</feature>
<keyword evidence="4 5" id="KW-0119">Carbohydrate metabolism</keyword>
<feature type="active site" description="Proton donor/acceptor" evidence="6">
    <location>
        <position position="275"/>
    </location>
</feature>
<feature type="binding site" evidence="7">
    <location>
        <begin position="308"/>
        <end position="310"/>
    </location>
    <ligand>
        <name>substrate</name>
    </ligand>
</feature>
<evidence type="ECO:0000256" key="1">
    <source>
        <dbReference type="ARBA" id="ARBA00010716"/>
    </source>
</evidence>
<dbReference type="GO" id="GO:0008448">
    <property type="term" value="F:N-acetylglucosamine-6-phosphate deacetylase activity"/>
    <property type="evidence" value="ECO:0007669"/>
    <property type="project" value="UniProtKB-EC"/>
</dbReference>
<dbReference type="RefSeq" id="WP_227307024.1">
    <property type="nucleotide sequence ID" value="NZ_JAESVA010000003.1"/>
</dbReference>
<dbReference type="AlphaFoldDB" id="A0A964E3H4"/>
<comment type="cofactor">
    <cofactor evidence="8">
        <name>a divalent metal cation</name>
        <dbReference type="ChEBI" id="CHEBI:60240"/>
    </cofactor>
    <text evidence="8">Binds 1 divalent metal cation per subunit.</text>
</comment>
<dbReference type="InterPro" id="IPR006680">
    <property type="entry name" value="Amidohydro-rel"/>
</dbReference>
<dbReference type="GO" id="GO:0006046">
    <property type="term" value="P:N-acetylglucosamine catabolic process"/>
    <property type="evidence" value="ECO:0007669"/>
    <property type="project" value="TreeGrafter"/>
</dbReference>
<evidence type="ECO:0000256" key="7">
    <source>
        <dbReference type="PIRSR" id="PIRSR038994-2"/>
    </source>
</evidence>
<sequence length="382" mass="39801">MSAREFLTGGRVLTEDGLSSGLGLLIEGGVILDLLPESSDTAAATRRLPEGSILAPGFIDIQVNGGGGVLFNETPTVDGALAIAAAHRRFGTTSLLPTIITDRAEVMQAGAAAARAAMLRPKSGIAGVHLEGPFISPRRPGVHDPARIRAMDQADADWLAAQADGLPMLLTIAPEEVADDHLRQLAKAGVVLSAGHTAASAERIGQAIGFGLRAFTHLFNAMPPLAGREPGPVGAALLDRTAWCGLIVDGVHVHPVSLGAALAARPLDRMVLVTDAMSVLGTDADGFDLYGQRILRRHGRLEREDGTLAGADLDMATAVRNSVEMLGCPVEQALRMAATYPAALMRLADRGMIAPGLRADLVLLTDGLQPIGTWLEGDWSAA</sequence>
<dbReference type="PIRSF" id="PIRSF038994">
    <property type="entry name" value="NagA"/>
    <property type="match status" value="1"/>
</dbReference>
<feature type="binding site" evidence="8">
    <location>
        <position position="217"/>
    </location>
    <ligand>
        <name>Zn(2+)</name>
        <dbReference type="ChEBI" id="CHEBI:29105"/>
    </ligand>
</feature>
<dbReference type="GO" id="GO:0046872">
    <property type="term" value="F:metal ion binding"/>
    <property type="evidence" value="ECO:0007669"/>
    <property type="project" value="UniProtKB-KW"/>
</dbReference>
<dbReference type="NCBIfam" id="TIGR00221">
    <property type="entry name" value="nagA"/>
    <property type="match status" value="1"/>
</dbReference>
<keyword evidence="2 8" id="KW-0479">Metal-binding</keyword>
<feature type="binding site" evidence="7">
    <location>
        <position position="142"/>
    </location>
    <ligand>
        <name>substrate</name>
    </ligand>
</feature>
<feature type="binding site" evidence="8">
    <location>
        <position position="131"/>
    </location>
    <ligand>
        <name>Zn(2+)</name>
        <dbReference type="ChEBI" id="CHEBI:29105"/>
    </ligand>
</feature>
<name>A0A964E3H4_9PROT</name>
<evidence type="ECO:0000256" key="8">
    <source>
        <dbReference type="PIRSR" id="PIRSR038994-3"/>
    </source>
</evidence>
<evidence type="ECO:0000313" key="11">
    <source>
        <dbReference type="Proteomes" id="UP000721844"/>
    </source>
</evidence>
<dbReference type="Proteomes" id="UP000721844">
    <property type="component" value="Unassembled WGS sequence"/>
</dbReference>
<dbReference type="EC" id="3.5.1.25" evidence="10"/>
<comment type="similarity">
    <text evidence="1 5">Belongs to the metallo-dependent hydrolases superfamily. NagA family.</text>
</comment>
<gene>
    <name evidence="10" type="primary">nagA</name>
    <name evidence="10" type="ORF">ACELLULO517_09050</name>
</gene>
<dbReference type="Gene3D" id="2.30.40.10">
    <property type="entry name" value="Urease, subunit C, domain 1"/>
    <property type="match status" value="1"/>
</dbReference>
<comment type="caution">
    <text evidence="10">The sequence shown here is derived from an EMBL/GenBank/DDBJ whole genome shotgun (WGS) entry which is preliminary data.</text>
</comment>
<keyword evidence="3 5" id="KW-0378">Hydrolase</keyword>
<evidence type="ECO:0000256" key="3">
    <source>
        <dbReference type="ARBA" id="ARBA00022801"/>
    </source>
</evidence>
<keyword evidence="11" id="KW-1185">Reference proteome</keyword>
<dbReference type="SUPFAM" id="SSF51338">
    <property type="entry name" value="Composite domain of metallo-dependent hydrolases"/>
    <property type="match status" value="1"/>
</dbReference>
<dbReference type="PANTHER" id="PTHR11113">
    <property type="entry name" value="N-ACETYLGLUCOSAMINE-6-PHOSPHATE DEACETYLASE"/>
    <property type="match status" value="1"/>
</dbReference>
<dbReference type="PANTHER" id="PTHR11113:SF14">
    <property type="entry name" value="N-ACETYLGLUCOSAMINE-6-PHOSPHATE DEACETYLASE"/>
    <property type="match status" value="1"/>
</dbReference>
<feature type="binding site" evidence="8">
    <location>
        <position position="196"/>
    </location>
    <ligand>
        <name>Zn(2+)</name>
        <dbReference type="ChEBI" id="CHEBI:29105"/>
    </ligand>
</feature>
<proteinExistence type="inferred from homology"/>
<evidence type="ECO:0000313" key="10">
    <source>
        <dbReference type="EMBL" id="MCB8880379.1"/>
    </source>
</evidence>
<dbReference type="SUPFAM" id="SSF51556">
    <property type="entry name" value="Metallo-dependent hydrolases"/>
    <property type="match status" value="1"/>
</dbReference>
<evidence type="ECO:0000256" key="4">
    <source>
        <dbReference type="ARBA" id="ARBA00023277"/>
    </source>
</evidence>
<feature type="binding site" evidence="7">
    <location>
        <begin position="220"/>
        <end position="221"/>
    </location>
    <ligand>
        <name>substrate</name>
    </ligand>
</feature>